<name>A0A8D0HAG2_SPHPU</name>
<feature type="compositionally biased region" description="Polar residues" evidence="2">
    <location>
        <begin position="1305"/>
        <end position="1332"/>
    </location>
</feature>
<accession>A0A8D0HAG2</accession>
<dbReference type="GeneTree" id="ENSGT00940000161440"/>
<feature type="region of interest" description="Disordered" evidence="2">
    <location>
        <begin position="269"/>
        <end position="298"/>
    </location>
</feature>
<dbReference type="Gene3D" id="3.40.50.300">
    <property type="entry name" value="P-loop containing nucleotide triphosphate hydrolases"/>
    <property type="match status" value="1"/>
</dbReference>
<feature type="compositionally biased region" description="Basic residues" evidence="2">
    <location>
        <begin position="666"/>
        <end position="687"/>
    </location>
</feature>
<evidence type="ECO:0008006" key="5">
    <source>
        <dbReference type="Google" id="ProtNLM"/>
    </source>
</evidence>
<dbReference type="PANTHER" id="PTHR13308:SF23">
    <property type="entry name" value="NEDD4-BINDING PROTEIN 2-LIKE 2"/>
    <property type="match status" value="1"/>
</dbReference>
<feature type="region of interest" description="Disordered" evidence="2">
    <location>
        <begin position="641"/>
        <end position="745"/>
    </location>
</feature>
<dbReference type="GO" id="GO:0003714">
    <property type="term" value="F:transcription corepressor activity"/>
    <property type="evidence" value="ECO:0007669"/>
    <property type="project" value="TreeGrafter"/>
</dbReference>
<feature type="region of interest" description="Disordered" evidence="2">
    <location>
        <begin position="1158"/>
        <end position="1180"/>
    </location>
</feature>
<evidence type="ECO:0000313" key="4">
    <source>
        <dbReference type="Proteomes" id="UP000694392"/>
    </source>
</evidence>
<organism evidence="3 4">
    <name type="scientific">Sphenodon punctatus</name>
    <name type="common">Tuatara</name>
    <name type="synonym">Hatteria punctata</name>
    <dbReference type="NCBI Taxonomy" id="8508"/>
    <lineage>
        <taxon>Eukaryota</taxon>
        <taxon>Metazoa</taxon>
        <taxon>Chordata</taxon>
        <taxon>Craniata</taxon>
        <taxon>Vertebrata</taxon>
        <taxon>Euteleostomi</taxon>
        <taxon>Lepidosauria</taxon>
        <taxon>Sphenodontia</taxon>
        <taxon>Sphenodontidae</taxon>
        <taxon>Sphenodon</taxon>
    </lineage>
</organism>
<feature type="compositionally biased region" description="Polar residues" evidence="2">
    <location>
        <begin position="803"/>
        <end position="814"/>
    </location>
</feature>
<dbReference type="OMA" id="MELCQDV"/>
<dbReference type="InterPro" id="IPR027417">
    <property type="entry name" value="P-loop_NTPase"/>
</dbReference>
<dbReference type="Pfam" id="PF13671">
    <property type="entry name" value="AAA_33"/>
    <property type="match status" value="1"/>
</dbReference>
<evidence type="ECO:0000313" key="3">
    <source>
        <dbReference type="Ensembl" id="ENSSPUP00000018739.1"/>
    </source>
</evidence>
<proteinExistence type="predicted"/>
<reference evidence="3" key="1">
    <citation type="submission" date="2025-08" db="UniProtKB">
        <authorList>
            <consortium name="Ensembl"/>
        </authorList>
    </citation>
    <scope>IDENTIFICATION</scope>
</reference>
<feature type="region of interest" description="Disordered" evidence="2">
    <location>
        <begin position="40"/>
        <end position="83"/>
    </location>
</feature>
<evidence type="ECO:0000256" key="1">
    <source>
        <dbReference type="SAM" id="Coils"/>
    </source>
</evidence>
<keyword evidence="4" id="KW-1185">Reference proteome</keyword>
<evidence type="ECO:0000256" key="2">
    <source>
        <dbReference type="SAM" id="MobiDB-lite"/>
    </source>
</evidence>
<dbReference type="PANTHER" id="PTHR13308">
    <property type="entry name" value="NEDD4-BINDING PROTEIN 2-LIKE 1"/>
    <property type="match status" value="1"/>
</dbReference>
<sequence length="1332" mass="150529">MLHAECKGRPLGFQDEMTIEPCSKKSKSRELYEKSCDFPGYHGETGCEKALDDWTSSSSSEQGKDEMTENTTADISNDALPSKRQLTDSVDSEIVQNISVSFVSVNDTQETRNKYSPITDYVDRVSIKKNSRNSVALSEREVFATSKTFIGPLYKSAKKNKQDESRSCAKYNTRAKQNASLDGGSEKEAVKTQNHSTDIFKIDDELCQFYREIQQLESDKDELESNLQETEAESSWEQRAHYKKYQTLCADEQDGSYSKTQSTYDNEQQFYNEPSGQSTGNEQHFYNEPSRPSTGNEQYFYNKPSQQRTGNEQCFYNEPNNQRTGNEQRFDNETSLWKPENPCNRPDPKFWNDSFPQFRPGWQQPQSFIVPQCPLPPRFNYHLNFQAPNSLLQQQNTFHPQNDGLYHKNYDAYHGNNGNTNQSCPLSDQNSSYPGPISIHNTQPTKNGYNDHNGHINNGFSETRVCWKETKTYQSEEKSSFSGQQFPEEKLCRSEKLLQILRGLPGSGKTTLSRILLDQRHDGIVFSTDDYFRQQDGYTYIVGQLGAAHDWNQKRAKQAMEEGRSPIIIDNTNTQAWEMKPYVQMALGKGYQVEFHEPDTWWKFDPEELEKRNKHGVPREKIAQMLERYEYQMSISIVMNSVDPPHKNVQRPPPQRRQREADLKKRPGHRLSKARQRKKRKRDRKMKSSQVKVTEKKIDGVSSKLIPDDQESSESEEEVSEEENKQSAFAISGSPGNPVAGCENGCTGGGDESLKSTKLQKASLPVAGYDVSATLDSPLKTDLLAEDVDPFLINLKSIANSSNMEHSSDQMADQSQHKRNDQNSVLKVDNTNKGGTEMLTIEDKLLSDKTSEPDPESKLLNDKKEETLFYERDLKANENCVELNDKNSKVRHSSRNAKGSWGFSIDLASEDPQVGSDSQASLSSWSESTHTFIREQKPEKVREPRQAFSACGAELTCYKSNEEVEKETISQTLTEESYSLTDGDLPLSLIGNVQNIPPLKTEGAFTNWIARVNVQSNLGTPASSKKKGRCKKTFRLAPNFHIPRESVVGRDVRLKDALLRDCLSENVLKAEQGGAISEDNKGEDEQNFYYRLAPSSNGEVPDSLPPHDEESLSCNTSDGWLGQCTCLSKKAVYFPVQKCAFSSYEVSSTSAEQIITSNQQAMRDKDEGEAEQLSSEVSASQPNSLYSVNLSAGFPTVSESHEESIHKTDKTQPSQYFHDEEYEDLLTTKTKFLRLPLSLIFAFQLVELFGSPGVPLDTLLPEDYIVPLDGKILKTIYLLWKTSVKRKQKKNGLQNENSLPVGETSLENTNEGNCQESQESSGTHTEASVSKC</sequence>
<dbReference type="GO" id="GO:0000122">
    <property type="term" value="P:negative regulation of transcription by RNA polymerase II"/>
    <property type="evidence" value="ECO:0007669"/>
    <property type="project" value="TreeGrafter"/>
</dbReference>
<reference evidence="3" key="2">
    <citation type="submission" date="2025-09" db="UniProtKB">
        <authorList>
            <consortium name="Ensembl"/>
        </authorList>
    </citation>
    <scope>IDENTIFICATION</scope>
</reference>
<dbReference type="GO" id="GO:0005634">
    <property type="term" value="C:nucleus"/>
    <property type="evidence" value="ECO:0007669"/>
    <property type="project" value="TreeGrafter"/>
</dbReference>
<dbReference type="InterPro" id="IPR026302">
    <property type="entry name" value="NEDD4-bd_p2"/>
</dbReference>
<protein>
    <recommendedName>
        <fullName evidence="5">NEDD4-binding protein 2-like 2</fullName>
    </recommendedName>
</protein>
<dbReference type="SUPFAM" id="SSF52540">
    <property type="entry name" value="P-loop containing nucleoside triphosphate hydrolases"/>
    <property type="match status" value="1"/>
</dbReference>
<feature type="compositionally biased region" description="Acidic residues" evidence="2">
    <location>
        <begin position="708"/>
        <end position="721"/>
    </location>
</feature>
<feature type="coiled-coil region" evidence="1">
    <location>
        <begin position="213"/>
        <end position="240"/>
    </location>
</feature>
<dbReference type="Proteomes" id="UP000694392">
    <property type="component" value="Unplaced"/>
</dbReference>
<feature type="region of interest" description="Disordered" evidence="2">
    <location>
        <begin position="1291"/>
        <end position="1332"/>
    </location>
</feature>
<feature type="region of interest" description="Disordered" evidence="2">
    <location>
        <begin position="803"/>
        <end position="834"/>
    </location>
</feature>
<keyword evidence="1" id="KW-0175">Coiled coil</keyword>
<feature type="compositionally biased region" description="Polar residues" evidence="2">
    <location>
        <begin position="822"/>
        <end position="834"/>
    </location>
</feature>
<dbReference type="Ensembl" id="ENSSPUT00000019964.1">
    <property type="protein sequence ID" value="ENSSPUP00000018739.1"/>
    <property type="gene ID" value="ENSSPUG00000014461.1"/>
</dbReference>